<evidence type="ECO:0000313" key="4">
    <source>
        <dbReference type="EMBL" id="QDA60394.1"/>
    </source>
</evidence>
<accession>A0A5B7ZYW2</accession>
<evidence type="ECO:0000256" key="1">
    <source>
        <dbReference type="ARBA" id="ARBA00022679"/>
    </source>
</evidence>
<feature type="domain" description="Rhodanese" evidence="3">
    <location>
        <begin position="25"/>
        <end position="143"/>
    </location>
</feature>
<dbReference type="OrthoDB" id="9770030at2"/>
<keyword evidence="5" id="KW-1185">Reference proteome</keyword>
<feature type="domain" description="Rhodanese" evidence="3">
    <location>
        <begin position="174"/>
        <end position="287"/>
    </location>
</feature>
<dbReference type="PANTHER" id="PTHR11364:SF27">
    <property type="entry name" value="SULFURTRANSFERASE"/>
    <property type="match status" value="1"/>
</dbReference>
<proteinExistence type="predicted"/>
<dbReference type="Gene3D" id="3.40.250.10">
    <property type="entry name" value="Rhodanese-like domain"/>
    <property type="match status" value="2"/>
</dbReference>
<dbReference type="CDD" id="cd01449">
    <property type="entry name" value="TST_Repeat_2"/>
    <property type="match status" value="1"/>
</dbReference>
<sequence>MSNSEKEAEHFAPIIRPQELVKLKDAPELVLIDARAGADAQARYEAQHLAGAFWVDLEQELAHKTANPADGGRHPLPTAQAFSELLGQLGITPASHVVVYDDKSGANAAARFWWMLSALGHRAVQVLDGGLNAALASGFPTSATAPKRPGGAPYPQHTWSLPTATVQDVERAVQHESELVIDVRDAFRYRGEQEPIDLIAGHIPGTVNIPFSSNLDAEGFFLSPALLKAQYDQALTDRQPTDVIVHCGSGVTACHTLLAMAHAGFEVPKLYVGSWSEWSNSGRQVATEA</sequence>
<evidence type="ECO:0000313" key="5">
    <source>
        <dbReference type="Proteomes" id="UP000305398"/>
    </source>
</evidence>
<dbReference type="Pfam" id="PF00581">
    <property type="entry name" value="Rhodanese"/>
    <property type="match status" value="2"/>
</dbReference>
<evidence type="ECO:0000256" key="2">
    <source>
        <dbReference type="ARBA" id="ARBA00022737"/>
    </source>
</evidence>
<dbReference type="PANTHER" id="PTHR11364">
    <property type="entry name" value="THIOSULFATE SULFERTANSFERASE"/>
    <property type="match status" value="1"/>
</dbReference>
<dbReference type="EMBL" id="CP040896">
    <property type="protein sequence ID" value="QDA60394.1"/>
    <property type="molecule type" value="Genomic_DNA"/>
</dbReference>
<organism evidence="4 5">
    <name type="scientific">Hymenobacter jejuensis</name>
    <dbReference type="NCBI Taxonomy" id="2502781"/>
    <lineage>
        <taxon>Bacteria</taxon>
        <taxon>Pseudomonadati</taxon>
        <taxon>Bacteroidota</taxon>
        <taxon>Cytophagia</taxon>
        <taxon>Cytophagales</taxon>
        <taxon>Hymenobacteraceae</taxon>
        <taxon>Hymenobacter</taxon>
    </lineage>
</organism>
<dbReference type="InterPro" id="IPR036873">
    <property type="entry name" value="Rhodanese-like_dom_sf"/>
</dbReference>
<name>A0A5B7ZYW2_9BACT</name>
<protein>
    <submittedName>
        <fullName evidence="4">Sulfurtransferase</fullName>
    </submittedName>
</protein>
<dbReference type="InterPro" id="IPR001763">
    <property type="entry name" value="Rhodanese-like_dom"/>
</dbReference>
<dbReference type="GO" id="GO:0004792">
    <property type="term" value="F:thiosulfate-cyanide sulfurtransferase activity"/>
    <property type="evidence" value="ECO:0007669"/>
    <property type="project" value="TreeGrafter"/>
</dbReference>
<gene>
    <name evidence="4" type="ORF">FHG12_09855</name>
</gene>
<dbReference type="CDD" id="cd01448">
    <property type="entry name" value="TST_Repeat_1"/>
    <property type="match status" value="1"/>
</dbReference>
<dbReference type="PROSITE" id="PS50206">
    <property type="entry name" value="RHODANESE_3"/>
    <property type="match status" value="2"/>
</dbReference>
<dbReference type="RefSeq" id="WP_139515570.1">
    <property type="nucleotide sequence ID" value="NZ_CP040896.1"/>
</dbReference>
<dbReference type="SMART" id="SM00450">
    <property type="entry name" value="RHOD"/>
    <property type="match status" value="2"/>
</dbReference>
<dbReference type="AlphaFoldDB" id="A0A5B7ZYW2"/>
<keyword evidence="2" id="KW-0677">Repeat</keyword>
<reference evidence="4 5" key="1">
    <citation type="submission" date="2019-06" db="EMBL/GenBank/DDBJ databases">
        <authorList>
            <person name="Srinivasan S."/>
        </authorList>
    </citation>
    <scope>NUCLEOTIDE SEQUENCE [LARGE SCALE GENOMIC DNA]</scope>
    <source>
        <strain evidence="4 5">17J68-5</strain>
    </source>
</reference>
<keyword evidence="1 4" id="KW-0808">Transferase</keyword>
<dbReference type="KEGG" id="hyj:FHG12_09855"/>
<dbReference type="Proteomes" id="UP000305398">
    <property type="component" value="Chromosome"/>
</dbReference>
<evidence type="ECO:0000259" key="3">
    <source>
        <dbReference type="PROSITE" id="PS50206"/>
    </source>
</evidence>
<dbReference type="InterPro" id="IPR045078">
    <property type="entry name" value="TST/MPST-like"/>
</dbReference>
<dbReference type="SUPFAM" id="SSF52821">
    <property type="entry name" value="Rhodanese/Cell cycle control phosphatase"/>
    <property type="match status" value="2"/>
</dbReference>